<evidence type="ECO:0000256" key="1">
    <source>
        <dbReference type="ARBA" id="ARBA00001974"/>
    </source>
</evidence>
<dbReference type="Pfam" id="PF00732">
    <property type="entry name" value="GMC_oxred_N"/>
    <property type="match status" value="1"/>
</dbReference>
<dbReference type="SUPFAM" id="SSF51905">
    <property type="entry name" value="FAD/NAD(P)-binding domain"/>
    <property type="match status" value="1"/>
</dbReference>
<evidence type="ECO:0000259" key="7">
    <source>
        <dbReference type="PROSITE" id="PS00623"/>
    </source>
</evidence>
<dbReference type="SUPFAM" id="SSF54373">
    <property type="entry name" value="FAD-linked reductases, C-terminal domain"/>
    <property type="match status" value="1"/>
</dbReference>
<evidence type="ECO:0000256" key="3">
    <source>
        <dbReference type="ARBA" id="ARBA00022630"/>
    </source>
</evidence>
<dbReference type="InterPro" id="IPR000172">
    <property type="entry name" value="GMC_OxRdtase_N"/>
</dbReference>
<gene>
    <name evidence="9" type="ORF">EV668_3332</name>
</gene>
<dbReference type="EMBL" id="SNZR01000013">
    <property type="protein sequence ID" value="TDR90481.1"/>
    <property type="molecule type" value="Genomic_DNA"/>
</dbReference>
<keyword evidence="3 6" id="KW-0285">Flavoprotein</keyword>
<organism evidence="9 10">
    <name type="scientific">Enterovirga rhinocerotis</name>
    <dbReference type="NCBI Taxonomy" id="1339210"/>
    <lineage>
        <taxon>Bacteria</taxon>
        <taxon>Pseudomonadati</taxon>
        <taxon>Pseudomonadota</taxon>
        <taxon>Alphaproteobacteria</taxon>
        <taxon>Hyphomicrobiales</taxon>
        <taxon>Methylobacteriaceae</taxon>
        <taxon>Enterovirga</taxon>
    </lineage>
</organism>
<dbReference type="RefSeq" id="WP_133771908.1">
    <property type="nucleotide sequence ID" value="NZ_SNZR01000013.1"/>
</dbReference>
<dbReference type="PANTHER" id="PTHR11552:SF147">
    <property type="entry name" value="CHOLINE DEHYDROGENASE, MITOCHONDRIAL"/>
    <property type="match status" value="1"/>
</dbReference>
<evidence type="ECO:0000313" key="10">
    <source>
        <dbReference type="Proteomes" id="UP000295122"/>
    </source>
</evidence>
<reference evidence="9 10" key="1">
    <citation type="submission" date="2019-03" db="EMBL/GenBank/DDBJ databases">
        <title>Genomic Encyclopedia of Type Strains, Phase IV (KMG-IV): sequencing the most valuable type-strain genomes for metagenomic binning, comparative biology and taxonomic classification.</title>
        <authorList>
            <person name="Goeker M."/>
        </authorList>
    </citation>
    <scope>NUCLEOTIDE SEQUENCE [LARGE SCALE GENOMIC DNA]</scope>
    <source>
        <strain evidence="9 10">DSM 25903</strain>
    </source>
</reference>
<evidence type="ECO:0000256" key="4">
    <source>
        <dbReference type="ARBA" id="ARBA00022827"/>
    </source>
</evidence>
<dbReference type="Pfam" id="PF05199">
    <property type="entry name" value="GMC_oxred_C"/>
    <property type="match status" value="1"/>
</dbReference>
<dbReference type="GO" id="GO:0050660">
    <property type="term" value="F:flavin adenine dinucleotide binding"/>
    <property type="evidence" value="ECO:0007669"/>
    <property type="project" value="InterPro"/>
</dbReference>
<dbReference type="Proteomes" id="UP000295122">
    <property type="component" value="Unassembled WGS sequence"/>
</dbReference>
<name>A0A4R7BY02_9HYPH</name>
<dbReference type="InterPro" id="IPR007867">
    <property type="entry name" value="GMC_OxRtase_C"/>
</dbReference>
<dbReference type="AlphaFoldDB" id="A0A4R7BY02"/>
<dbReference type="Gene3D" id="3.50.50.60">
    <property type="entry name" value="FAD/NAD(P)-binding domain"/>
    <property type="match status" value="1"/>
</dbReference>
<evidence type="ECO:0000256" key="5">
    <source>
        <dbReference type="PIRSR" id="PIRSR000137-2"/>
    </source>
</evidence>
<dbReference type="PROSITE" id="PS00623">
    <property type="entry name" value="GMC_OXRED_1"/>
    <property type="match status" value="1"/>
</dbReference>
<keyword evidence="4 5" id="KW-0274">FAD</keyword>
<accession>A0A4R7BY02</accession>
<feature type="domain" description="Glucose-methanol-choline oxidoreductase N-terminal" evidence="7">
    <location>
        <begin position="91"/>
        <end position="114"/>
    </location>
</feature>
<dbReference type="PANTHER" id="PTHR11552">
    <property type="entry name" value="GLUCOSE-METHANOL-CHOLINE GMC OXIDOREDUCTASE"/>
    <property type="match status" value="1"/>
</dbReference>
<protein>
    <submittedName>
        <fullName evidence="9">Choline dehydrogenase</fullName>
    </submittedName>
</protein>
<keyword evidence="10" id="KW-1185">Reference proteome</keyword>
<comment type="similarity">
    <text evidence="2 6">Belongs to the GMC oxidoreductase family.</text>
</comment>
<evidence type="ECO:0000256" key="6">
    <source>
        <dbReference type="RuleBase" id="RU003968"/>
    </source>
</evidence>
<feature type="domain" description="Glucose-methanol-choline oxidoreductase N-terminal" evidence="8">
    <location>
        <begin position="263"/>
        <end position="277"/>
    </location>
</feature>
<comment type="caution">
    <text evidence="9">The sequence shown here is derived from an EMBL/GenBank/DDBJ whole genome shotgun (WGS) entry which is preliminary data.</text>
</comment>
<proteinExistence type="inferred from homology"/>
<sequence>MAHRSEAGGAEDEADYVVVGAGSAGCVLAARLSESGRHKVVLLEAGSKDSSPWIHIPLGYGKLFNDPKVNWLYATEPQPELEGRVVKQPRGKVLGGSSSINGLVYIRGQHEDFDLWRQQGCTGWSFADVLPYFRRAEDQMRGADDFHGSGGPLAVSDRTEPHPLCDAFIEACAEGELPRNEDFNGARQEGAGYYQMTARRGRRCSTAVGYLKPARSRANLRVITEAHATKVLFEGRRAVGVEYRRGGETRRVTARREVILSGGAINSPQLLQLSGIGSADLLGRHGIPVVAERRDVGEAFQDHLQVRVVLRCTQPITLNDDMASLLGQARIGLRYLLQRKGPLTVCAGYAGAFFRTDERLATPDVQVHFLTFSTDRMGDSLHAFPGFTASTCQLRPESRGSVRITSADPLAAPAIDPNYLGTELDRRTNVEGIKRLRHYLSMPAMQPFIVKEEIPGAETRTDDEILAYVRQAGTTIYHPSCSCRMGGDPESVVDERLRVRGVEGLRVADGSIMPSVVSGNTNAAIIMIGEKAADMILAEAR</sequence>
<dbReference type="PROSITE" id="PS51257">
    <property type="entry name" value="PROKAR_LIPOPROTEIN"/>
    <property type="match status" value="1"/>
</dbReference>
<dbReference type="InterPro" id="IPR012132">
    <property type="entry name" value="GMC_OxRdtase"/>
</dbReference>
<evidence type="ECO:0000259" key="8">
    <source>
        <dbReference type="PROSITE" id="PS00624"/>
    </source>
</evidence>
<evidence type="ECO:0000256" key="2">
    <source>
        <dbReference type="ARBA" id="ARBA00010790"/>
    </source>
</evidence>
<evidence type="ECO:0000313" key="9">
    <source>
        <dbReference type="EMBL" id="TDR90481.1"/>
    </source>
</evidence>
<feature type="binding site" evidence="5">
    <location>
        <position position="510"/>
    </location>
    <ligand>
        <name>FAD</name>
        <dbReference type="ChEBI" id="CHEBI:57692"/>
    </ligand>
</feature>
<dbReference type="PROSITE" id="PS00624">
    <property type="entry name" value="GMC_OXRED_2"/>
    <property type="match status" value="1"/>
</dbReference>
<dbReference type="GO" id="GO:0016614">
    <property type="term" value="F:oxidoreductase activity, acting on CH-OH group of donors"/>
    <property type="evidence" value="ECO:0007669"/>
    <property type="project" value="InterPro"/>
</dbReference>
<comment type="cofactor">
    <cofactor evidence="1 5">
        <name>FAD</name>
        <dbReference type="ChEBI" id="CHEBI:57692"/>
    </cofactor>
</comment>
<feature type="binding site" evidence="5">
    <location>
        <begin position="101"/>
        <end position="104"/>
    </location>
    <ligand>
        <name>FAD</name>
        <dbReference type="ChEBI" id="CHEBI:57692"/>
    </ligand>
</feature>
<dbReference type="InterPro" id="IPR036188">
    <property type="entry name" value="FAD/NAD-bd_sf"/>
</dbReference>
<feature type="binding site" evidence="5">
    <location>
        <position position="93"/>
    </location>
    <ligand>
        <name>FAD</name>
        <dbReference type="ChEBI" id="CHEBI:57692"/>
    </ligand>
</feature>
<dbReference type="OrthoDB" id="9785276at2"/>
<dbReference type="Gene3D" id="3.30.560.10">
    <property type="entry name" value="Glucose Oxidase, domain 3"/>
    <property type="match status" value="1"/>
</dbReference>
<dbReference type="PIRSF" id="PIRSF000137">
    <property type="entry name" value="Alcohol_oxidase"/>
    <property type="match status" value="1"/>
</dbReference>
<dbReference type="NCBIfam" id="NF002550">
    <property type="entry name" value="PRK02106.1"/>
    <property type="match status" value="1"/>
</dbReference>